<feature type="transmembrane region" description="Helical" evidence="2">
    <location>
        <begin position="16"/>
        <end position="34"/>
    </location>
</feature>
<comment type="caution">
    <text evidence="3">The sequence shown here is derived from an EMBL/GenBank/DDBJ whole genome shotgun (WGS) entry which is preliminary data.</text>
</comment>
<sequence>MELNTFFHSIKKRQGLVAGIVLGCFILVFGLTFIQPLKYSVRSRLLISQNLSGADPYTVSKSNQYLSNLFSQVVYSSSFFNLATDAGYNIDTAYFGDTYKKRMKSWKKTIDARSIGDTGIMEIYIYHADTYQAQQIALAVNQTLMSKSFNYQRGGDQVSIAVIDQPLTSSFPVKPNIILNFFAAIFLGVAAASFWIYFFPERKKTHKPKKRDTLIYQPIPTEAAREVYPPAQAPDNLPTSDDRPDNSMPRNNWQPQGSIHNILR</sequence>
<dbReference type="AlphaFoldDB" id="A0A2N2E2M2"/>
<organism evidence="3 4">
    <name type="scientific">Candidatus Falkowbacteria bacterium HGW-Falkowbacteria-2</name>
    <dbReference type="NCBI Taxonomy" id="2013769"/>
    <lineage>
        <taxon>Bacteria</taxon>
        <taxon>Candidatus Falkowiibacteriota</taxon>
    </lineage>
</organism>
<evidence type="ECO:0008006" key="5">
    <source>
        <dbReference type="Google" id="ProtNLM"/>
    </source>
</evidence>
<reference evidence="3 4" key="1">
    <citation type="journal article" date="2017" name="ISME J.">
        <title>Potential for microbial H2 and metal transformations associated with novel bacteria and archaea in deep terrestrial subsurface sediments.</title>
        <authorList>
            <person name="Hernsdorf A.W."/>
            <person name="Amano Y."/>
            <person name="Miyakawa K."/>
            <person name="Ise K."/>
            <person name="Suzuki Y."/>
            <person name="Anantharaman K."/>
            <person name="Probst A."/>
            <person name="Burstein D."/>
            <person name="Thomas B.C."/>
            <person name="Banfield J.F."/>
        </authorList>
    </citation>
    <scope>NUCLEOTIDE SEQUENCE [LARGE SCALE GENOMIC DNA]</scope>
    <source>
        <strain evidence="3">HGW-Falkowbacteria-2</strain>
    </source>
</reference>
<keyword evidence="2" id="KW-0812">Transmembrane</keyword>
<feature type="compositionally biased region" description="Polar residues" evidence="1">
    <location>
        <begin position="248"/>
        <end position="264"/>
    </location>
</feature>
<evidence type="ECO:0000313" key="4">
    <source>
        <dbReference type="Proteomes" id="UP000233325"/>
    </source>
</evidence>
<feature type="region of interest" description="Disordered" evidence="1">
    <location>
        <begin position="227"/>
        <end position="264"/>
    </location>
</feature>
<gene>
    <name evidence="3" type="ORF">CVU83_00835</name>
</gene>
<keyword evidence="2" id="KW-1133">Transmembrane helix</keyword>
<proteinExistence type="predicted"/>
<evidence type="ECO:0000256" key="2">
    <source>
        <dbReference type="SAM" id="Phobius"/>
    </source>
</evidence>
<keyword evidence="2" id="KW-0472">Membrane</keyword>
<evidence type="ECO:0000256" key="1">
    <source>
        <dbReference type="SAM" id="MobiDB-lite"/>
    </source>
</evidence>
<feature type="transmembrane region" description="Helical" evidence="2">
    <location>
        <begin position="177"/>
        <end position="199"/>
    </location>
</feature>
<name>A0A2N2E2M2_9BACT</name>
<evidence type="ECO:0000313" key="3">
    <source>
        <dbReference type="EMBL" id="PKM88973.1"/>
    </source>
</evidence>
<protein>
    <recommendedName>
        <fullName evidence="5">Polysaccharide chain length determinant N-terminal domain-containing protein</fullName>
    </recommendedName>
</protein>
<accession>A0A2N2E2M2</accession>
<dbReference type="EMBL" id="PHAH01000007">
    <property type="protein sequence ID" value="PKM88973.1"/>
    <property type="molecule type" value="Genomic_DNA"/>
</dbReference>
<dbReference type="Proteomes" id="UP000233325">
    <property type="component" value="Unassembled WGS sequence"/>
</dbReference>